<organism evidence="2">
    <name type="scientific">viral metagenome</name>
    <dbReference type="NCBI Taxonomy" id="1070528"/>
    <lineage>
        <taxon>unclassified sequences</taxon>
        <taxon>metagenomes</taxon>
        <taxon>organismal metagenomes</taxon>
    </lineage>
</organism>
<protein>
    <submittedName>
        <fullName evidence="2">Putative glycosyltransferase</fullName>
    </submittedName>
</protein>
<reference evidence="2" key="1">
    <citation type="submission" date="2020-03" db="EMBL/GenBank/DDBJ databases">
        <title>The deep terrestrial virosphere.</title>
        <authorList>
            <person name="Holmfeldt K."/>
            <person name="Nilsson E."/>
            <person name="Simone D."/>
            <person name="Lopez-Fernandez M."/>
            <person name="Wu X."/>
            <person name="de Brujin I."/>
            <person name="Lundin D."/>
            <person name="Andersson A."/>
            <person name="Bertilsson S."/>
            <person name="Dopson M."/>
        </authorList>
    </citation>
    <scope>NUCLEOTIDE SEQUENCE</scope>
    <source>
        <strain evidence="2">MM415B01988</strain>
    </source>
</reference>
<dbReference type="AlphaFoldDB" id="A0A6M3IF23"/>
<dbReference type="EMBL" id="MT141182">
    <property type="protein sequence ID" value="QJA55798.1"/>
    <property type="molecule type" value="Genomic_DNA"/>
</dbReference>
<name>A0A6M3IF23_9ZZZZ</name>
<sequence>MLHSIIIPHRNRAARLRLCVGSILRSACASLTCYDFEIIVSDQHSSVSESDDLQTMLPIIRLVRDSMPLPNAEAPAIFNKGRAINRGIEAAHGDVLTFLDCDAIVGERFMAGAQWLVDHPDITRLCYRVRYLPPDVLDIPVSEWATRCQEFFRRYDEYPVGYEAYGAPEIRATGCWDENLAFGNSQFSIRREVLGDLRCDEAFLGAGFEDLDFIMSIWQKVSRNYKGVIRTEGDEAMFHIRNIRADEKGWGEAIFNQWNKARYYRKWPIGKECPVT</sequence>
<evidence type="ECO:0000259" key="1">
    <source>
        <dbReference type="Pfam" id="PF00535"/>
    </source>
</evidence>
<dbReference type="InterPro" id="IPR029044">
    <property type="entry name" value="Nucleotide-diphossugar_trans"/>
</dbReference>
<dbReference type="Pfam" id="PF00535">
    <property type="entry name" value="Glycos_transf_2"/>
    <property type="match status" value="1"/>
</dbReference>
<accession>A0A6M3IF23</accession>
<dbReference type="Gene3D" id="3.90.550.10">
    <property type="entry name" value="Spore Coat Polysaccharide Biosynthesis Protein SpsA, Chain A"/>
    <property type="match status" value="1"/>
</dbReference>
<proteinExistence type="predicted"/>
<dbReference type="CDD" id="cd00761">
    <property type="entry name" value="Glyco_tranf_GTA_type"/>
    <property type="match status" value="1"/>
</dbReference>
<feature type="domain" description="Glycosyltransferase 2-like" evidence="1">
    <location>
        <begin position="4"/>
        <end position="105"/>
    </location>
</feature>
<evidence type="ECO:0000313" key="2">
    <source>
        <dbReference type="EMBL" id="QJA55798.1"/>
    </source>
</evidence>
<dbReference type="InterPro" id="IPR001173">
    <property type="entry name" value="Glyco_trans_2-like"/>
</dbReference>
<gene>
    <name evidence="2" type="ORF">MM415B01988_0006</name>
</gene>
<dbReference type="SUPFAM" id="SSF53448">
    <property type="entry name" value="Nucleotide-diphospho-sugar transferases"/>
    <property type="match status" value="1"/>
</dbReference>
<keyword evidence="2" id="KW-0808">Transferase</keyword>
<dbReference type="GO" id="GO:0016740">
    <property type="term" value="F:transferase activity"/>
    <property type="evidence" value="ECO:0007669"/>
    <property type="project" value="UniProtKB-KW"/>
</dbReference>